<evidence type="ECO:0000256" key="1">
    <source>
        <dbReference type="SAM" id="SignalP"/>
    </source>
</evidence>
<sequence length="92" mass="9186">MRSSARIPGILAGLALAAGGVVLAAPAAHADMEACAQYVSQHGGQQSAQTMDVVRQACYQGQIGNQTSCTASLDEAAVSKDVAAQACRAAAP</sequence>
<feature type="signal peptide" evidence="1">
    <location>
        <begin position="1"/>
        <end position="30"/>
    </location>
</feature>
<evidence type="ECO:0000313" key="3">
    <source>
        <dbReference type="Proteomes" id="UP000812013"/>
    </source>
</evidence>
<gene>
    <name evidence="2" type="ORF">GPJ59_13405</name>
</gene>
<evidence type="ECO:0000313" key="2">
    <source>
        <dbReference type="EMBL" id="MBW5482848.1"/>
    </source>
</evidence>
<dbReference type="RefSeq" id="WP_219667316.1">
    <property type="nucleotide sequence ID" value="NZ_WTFF01000076.1"/>
</dbReference>
<protein>
    <submittedName>
        <fullName evidence="2">Uncharacterized protein</fullName>
    </submittedName>
</protein>
<keyword evidence="3" id="KW-1185">Reference proteome</keyword>
<dbReference type="Proteomes" id="UP000812013">
    <property type="component" value="Unassembled WGS sequence"/>
</dbReference>
<proteinExistence type="predicted"/>
<organism evidence="2 3">
    <name type="scientific">Streptomyces bambusae</name>
    <dbReference type="NCBI Taxonomy" id="1550616"/>
    <lineage>
        <taxon>Bacteria</taxon>
        <taxon>Bacillati</taxon>
        <taxon>Actinomycetota</taxon>
        <taxon>Actinomycetes</taxon>
        <taxon>Kitasatosporales</taxon>
        <taxon>Streptomycetaceae</taxon>
        <taxon>Streptomyces</taxon>
    </lineage>
</organism>
<name>A0ABS6Z4Z3_9ACTN</name>
<keyword evidence="1" id="KW-0732">Signal</keyword>
<accession>A0ABS6Z4Z3</accession>
<reference evidence="2 3" key="1">
    <citation type="submission" date="2019-12" db="EMBL/GenBank/DDBJ databases">
        <title>Genome sequence of Streptomyces bambusae.</title>
        <authorList>
            <person name="Bansal K."/>
            <person name="Choksket S."/>
            <person name="Korpole S."/>
            <person name="Patil P.B."/>
        </authorList>
    </citation>
    <scope>NUCLEOTIDE SEQUENCE [LARGE SCALE GENOMIC DNA]</scope>
    <source>
        <strain evidence="2 3">SK60</strain>
    </source>
</reference>
<feature type="chain" id="PRO_5046783561" evidence="1">
    <location>
        <begin position="31"/>
        <end position="92"/>
    </location>
</feature>
<dbReference type="EMBL" id="WTFF01000076">
    <property type="protein sequence ID" value="MBW5482848.1"/>
    <property type="molecule type" value="Genomic_DNA"/>
</dbReference>
<comment type="caution">
    <text evidence="2">The sequence shown here is derived from an EMBL/GenBank/DDBJ whole genome shotgun (WGS) entry which is preliminary data.</text>
</comment>